<dbReference type="InterPro" id="IPR050309">
    <property type="entry name" value="Type-B_Carboxylest/Lipase"/>
</dbReference>
<feature type="domain" description="Carboxylesterase type B" evidence="4">
    <location>
        <begin position="26"/>
        <end position="526"/>
    </location>
</feature>
<evidence type="ECO:0000313" key="6">
    <source>
        <dbReference type="Proteomes" id="UP000070433"/>
    </source>
</evidence>
<evidence type="ECO:0000313" key="5">
    <source>
        <dbReference type="EMBL" id="AMO22729.1"/>
    </source>
</evidence>
<gene>
    <name evidence="5" type="ORF">UC35_07335</name>
</gene>
<protein>
    <recommendedName>
        <fullName evidence="3">Carboxylic ester hydrolase</fullName>
        <ecNumber evidence="3">3.1.1.-</ecNumber>
    </recommendedName>
</protein>
<evidence type="ECO:0000256" key="2">
    <source>
        <dbReference type="ARBA" id="ARBA00022801"/>
    </source>
</evidence>
<evidence type="ECO:0000256" key="3">
    <source>
        <dbReference type="RuleBase" id="RU361235"/>
    </source>
</evidence>
<feature type="signal peptide" evidence="3">
    <location>
        <begin position="1"/>
        <end position="25"/>
    </location>
</feature>
<dbReference type="OrthoDB" id="9775851at2"/>
<dbReference type="Pfam" id="PF00135">
    <property type="entry name" value="COesterase"/>
    <property type="match status" value="1"/>
</dbReference>
<sequence length="586" mass="62667">MSRIIRNARCIVAAAALTGSLLAHAAPSVFIAQGAVLGTDSTGQDVYRNIPYAQPPVGNLRWKAPIPAGAFAGGTHNGSDPSLKMCKQKAMPSGTTQEITVGDEDCLYLTVSRPAGTTASSNLPVFFWIHGGAFAIGTGGLYERSTLATDNNMVVVTINYRVGPLGFSALPELGREAPDHSTGNYGFLDQVEALKWVRSNIGAFGGNPNNVTVAGESAGGISVMLHLSSPRSRGLFQKAIAQSPAQLLIGNVLPGWLAVERANEMTAAMGCNVSGDAAKLACLRSRTADEITSTAVFSLGSALANKGLKHAPVVDGVVFPINPMDAITTGQIAKVPMIIGSNRREGHAVVATMERGLGRQVVKADVDQALDAFVHGYALDGLVDFSLQAMVYTLYPPAFYGNDYGRVLSEGVSGFDFSCPAAVFRRRLAPQTAVYGYEFEDPNSPGIHPTRVGLTGSAHVDELHYLFNHGRNVLNGDPMPALSSSQLDLAAKMRKYWGNFARTGNPNGSGLPSWPKFSDAYVNLLPYENRLELFQRLSPSNFDGGIKTRYKTPINQIDYDFDDVHGCRLLDTLMPISRPLVPVMIY</sequence>
<dbReference type="Proteomes" id="UP000070433">
    <property type="component" value="Chromosome"/>
</dbReference>
<accession>A0A127JRZ6</accession>
<dbReference type="InterPro" id="IPR002018">
    <property type="entry name" value="CarbesteraseB"/>
</dbReference>
<keyword evidence="2 3" id="KW-0378">Hydrolase</keyword>
<dbReference type="PANTHER" id="PTHR11559">
    <property type="entry name" value="CARBOXYLESTERASE"/>
    <property type="match status" value="1"/>
</dbReference>
<keyword evidence="3" id="KW-0732">Signal</keyword>
<evidence type="ECO:0000259" key="4">
    <source>
        <dbReference type="Pfam" id="PF00135"/>
    </source>
</evidence>
<organism evidence="5 6">
    <name type="scientific">Ramlibacter tataouinensis</name>
    <dbReference type="NCBI Taxonomy" id="94132"/>
    <lineage>
        <taxon>Bacteria</taxon>
        <taxon>Pseudomonadati</taxon>
        <taxon>Pseudomonadota</taxon>
        <taxon>Betaproteobacteria</taxon>
        <taxon>Burkholderiales</taxon>
        <taxon>Comamonadaceae</taxon>
        <taxon>Ramlibacter</taxon>
    </lineage>
</organism>
<reference evidence="5 6" key="1">
    <citation type="journal article" date="2014" name="Int. J. Syst. Evol. Microbiol.">
        <title>Ramlibacter solisilvae sp. nov., isolated from forest soil, and emended description of the genus Ramlibacter.</title>
        <authorList>
            <person name="Lee H.J."/>
            <person name="Lee S.H."/>
            <person name="Lee S.S."/>
            <person name="Lee J.S."/>
            <person name="Kim Y."/>
            <person name="Kim S.C."/>
            <person name="Jeon C.O."/>
        </authorList>
    </citation>
    <scope>NUCLEOTIDE SEQUENCE [LARGE SCALE GENOMIC DNA]</scope>
    <source>
        <strain evidence="5 6">5-10</strain>
    </source>
</reference>
<dbReference type="AlphaFoldDB" id="A0A127JRZ6"/>
<keyword evidence="6" id="KW-1185">Reference proteome</keyword>
<dbReference type="GO" id="GO:0016787">
    <property type="term" value="F:hydrolase activity"/>
    <property type="evidence" value="ECO:0007669"/>
    <property type="project" value="UniProtKB-KW"/>
</dbReference>
<feature type="chain" id="PRO_5007356369" description="Carboxylic ester hydrolase" evidence="3">
    <location>
        <begin position="26"/>
        <end position="586"/>
    </location>
</feature>
<comment type="similarity">
    <text evidence="1 3">Belongs to the type-B carboxylesterase/lipase family.</text>
</comment>
<evidence type="ECO:0000256" key="1">
    <source>
        <dbReference type="ARBA" id="ARBA00005964"/>
    </source>
</evidence>
<dbReference type="InterPro" id="IPR029058">
    <property type="entry name" value="AB_hydrolase_fold"/>
</dbReference>
<dbReference type="EMBL" id="CP010951">
    <property type="protein sequence ID" value="AMO22729.1"/>
    <property type="molecule type" value="Genomic_DNA"/>
</dbReference>
<dbReference type="PROSITE" id="PS00122">
    <property type="entry name" value="CARBOXYLESTERASE_B_1"/>
    <property type="match status" value="1"/>
</dbReference>
<proteinExistence type="inferred from homology"/>
<dbReference type="InterPro" id="IPR019826">
    <property type="entry name" value="Carboxylesterase_B_AS"/>
</dbReference>
<name>A0A127JRZ6_9BURK</name>
<dbReference type="ESTHER" id="9burk-a0a127jrz6">
    <property type="family name" value="Carb_B_Bacteria"/>
</dbReference>
<dbReference type="RefSeq" id="WP_061497621.1">
    <property type="nucleotide sequence ID" value="NZ_CP010951.1"/>
</dbReference>
<dbReference type="Gene3D" id="3.40.50.1820">
    <property type="entry name" value="alpha/beta hydrolase"/>
    <property type="match status" value="1"/>
</dbReference>
<dbReference type="SUPFAM" id="SSF53474">
    <property type="entry name" value="alpha/beta-Hydrolases"/>
    <property type="match status" value="1"/>
</dbReference>
<dbReference type="EC" id="3.1.1.-" evidence="3"/>